<dbReference type="Proteomes" id="UP001595583">
    <property type="component" value="Unassembled WGS sequence"/>
</dbReference>
<evidence type="ECO:0000313" key="4">
    <source>
        <dbReference type="Proteomes" id="UP001595583"/>
    </source>
</evidence>
<dbReference type="PANTHER" id="PTHR38340">
    <property type="entry name" value="S-LAYER PROTEIN"/>
    <property type="match status" value="1"/>
</dbReference>
<sequence>TDSDGDTAPATLTIEIVDDVPHDIAPVAIHISNDIGATGTAWLDVDGNIDNNTGADQLGTVTFSSALSGDSGRTSNGATIYYHVSDDGQTLIATTSTDTPDPGHTSNWVFEATINQDGSFTTANDAYSVTMYGKVDASEHVDFTGSGYDPIGGNTHWVGFVPKASDSSQGLLITPTASGGTINANDQNLGAGPGNRSIGKSEGVQLDFVTNLTGTPGSGGSGYTTGLNGTANHQFTDHYLVNGVSSTFVDTSSSKVVFYAGDANDFDGNPATPEDNVVKGDYTREPITKVTISHGNDAATIDFSAGNTKTVVVDGFSYTVVRDTSTNGVTITGITADTNVSIFTADMYTTLEIRHVDGDPFLLKGFGSTTITDDPVSISLPVDLTDADGDVAQGTIGITFDPVNQTMMGTAGADLFSASHANRIDGGAGSDTVSYQTALAAVVASLDPSVVNAGDAAGDSYTSIENLIGSVQGDKLYGDGNANILRGLGGDDELHAGGGNDLLIGGPGADKLDGGTGIDTASYEGSSAGVTVNLATSTGLGGDAQGDTLVSIENLVGSDHDDTLTGNDANNSLYGGAGNDTLIGDLGNDTLIGGLGDDILVGGPGKNILYGGEGAD</sequence>
<accession>A0ABV7KFG1</accession>
<dbReference type="PANTHER" id="PTHR38340:SF1">
    <property type="entry name" value="S-LAYER PROTEIN"/>
    <property type="match status" value="1"/>
</dbReference>
<evidence type="ECO:0000313" key="3">
    <source>
        <dbReference type="EMBL" id="MFC3208258.1"/>
    </source>
</evidence>
<name>A0ABV7KFG1_9HYPH</name>
<evidence type="ECO:0000256" key="2">
    <source>
        <dbReference type="ARBA" id="ARBA00022525"/>
    </source>
</evidence>
<dbReference type="SUPFAM" id="SSF51120">
    <property type="entry name" value="beta-Roll"/>
    <property type="match status" value="2"/>
</dbReference>
<comment type="subcellular location">
    <subcellularLocation>
        <location evidence="1">Secreted</location>
    </subcellularLocation>
</comment>
<comment type="caution">
    <text evidence="3">The sequence shown here is derived from an EMBL/GenBank/DDBJ whole genome shotgun (WGS) entry which is preliminary data.</text>
</comment>
<evidence type="ECO:0000256" key="1">
    <source>
        <dbReference type="ARBA" id="ARBA00004613"/>
    </source>
</evidence>
<dbReference type="PRINTS" id="PR00313">
    <property type="entry name" value="CABNDNGRPT"/>
</dbReference>
<dbReference type="RefSeq" id="WP_378223298.1">
    <property type="nucleotide sequence ID" value="NZ_JBHRTK010000021.1"/>
</dbReference>
<dbReference type="InterPro" id="IPR001343">
    <property type="entry name" value="Hemolysn_Ca-bd"/>
</dbReference>
<dbReference type="InterPro" id="IPR050557">
    <property type="entry name" value="RTX_toxin/Mannuronan_C5-epim"/>
</dbReference>
<proteinExistence type="predicted"/>
<dbReference type="InterPro" id="IPR018511">
    <property type="entry name" value="Hemolysin-typ_Ca-bd_CS"/>
</dbReference>
<gene>
    <name evidence="3" type="ORF">ACFOHJ_18705</name>
</gene>
<keyword evidence="2" id="KW-0964">Secreted</keyword>
<reference evidence="4" key="1">
    <citation type="journal article" date="2019" name="Int. J. Syst. Evol. Microbiol.">
        <title>The Global Catalogue of Microorganisms (GCM) 10K type strain sequencing project: providing services to taxonomists for standard genome sequencing and annotation.</title>
        <authorList>
            <consortium name="The Broad Institute Genomics Platform"/>
            <consortium name="The Broad Institute Genome Sequencing Center for Infectious Disease"/>
            <person name="Wu L."/>
            <person name="Ma J."/>
        </authorList>
    </citation>
    <scope>NUCLEOTIDE SEQUENCE [LARGE SCALE GENOMIC DNA]</scope>
    <source>
        <strain evidence="4">KCTC 52165</strain>
    </source>
</reference>
<dbReference type="InterPro" id="IPR011049">
    <property type="entry name" value="Serralysin-like_metalloprot_C"/>
</dbReference>
<dbReference type="Pfam" id="PF00353">
    <property type="entry name" value="HemolysinCabind"/>
    <property type="match status" value="3"/>
</dbReference>
<keyword evidence="4" id="KW-1185">Reference proteome</keyword>
<protein>
    <submittedName>
        <fullName evidence="3">Calcium-binding protein</fullName>
    </submittedName>
</protein>
<dbReference type="EMBL" id="JBHRTK010000021">
    <property type="protein sequence ID" value="MFC3208258.1"/>
    <property type="molecule type" value="Genomic_DNA"/>
</dbReference>
<feature type="non-terminal residue" evidence="3">
    <location>
        <position position="1"/>
    </location>
</feature>
<organism evidence="3 4">
    <name type="scientific">Aquamicrobium soli</name>
    <dbReference type="NCBI Taxonomy" id="1811518"/>
    <lineage>
        <taxon>Bacteria</taxon>
        <taxon>Pseudomonadati</taxon>
        <taxon>Pseudomonadota</taxon>
        <taxon>Alphaproteobacteria</taxon>
        <taxon>Hyphomicrobiales</taxon>
        <taxon>Phyllobacteriaceae</taxon>
        <taxon>Aquamicrobium</taxon>
    </lineage>
</organism>
<dbReference type="Gene3D" id="2.150.10.10">
    <property type="entry name" value="Serralysin-like metalloprotease, C-terminal"/>
    <property type="match status" value="2"/>
</dbReference>
<feature type="non-terminal residue" evidence="3">
    <location>
        <position position="616"/>
    </location>
</feature>
<dbReference type="PROSITE" id="PS00330">
    <property type="entry name" value="HEMOLYSIN_CALCIUM"/>
    <property type="match status" value="3"/>
</dbReference>